<evidence type="ECO:0000259" key="2">
    <source>
        <dbReference type="PROSITE" id="PS50003"/>
    </source>
</evidence>
<proteinExistence type="predicted"/>
<keyword evidence="4" id="KW-1185">Reference proteome</keyword>
<evidence type="ECO:0000313" key="3">
    <source>
        <dbReference type="EMBL" id="KAG7362822.1"/>
    </source>
</evidence>
<dbReference type="SMART" id="SM00233">
    <property type="entry name" value="PH"/>
    <property type="match status" value="1"/>
</dbReference>
<dbReference type="CDD" id="cd00821">
    <property type="entry name" value="PH"/>
    <property type="match status" value="1"/>
</dbReference>
<keyword evidence="1" id="KW-1133">Transmembrane helix</keyword>
<comment type="caution">
    <text evidence="3">The sequence shown here is derived from an EMBL/GenBank/DDBJ whole genome shotgun (WGS) entry which is preliminary data.</text>
</comment>
<protein>
    <submittedName>
        <fullName evidence="3">PH domain containing protein</fullName>
    </submittedName>
</protein>
<dbReference type="Proteomes" id="UP000693970">
    <property type="component" value="Unassembled WGS sequence"/>
</dbReference>
<keyword evidence="1" id="KW-0812">Transmembrane</keyword>
<dbReference type="InterPro" id="IPR001849">
    <property type="entry name" value="PH_domain"/>
</dbReference>
<gene>
    <name evidence="3" type="ORF">IV203_026182</name>
</gene>
<reference evidence="3" key="2">
    <citation type="submission" date="2021-04" db="EMBL/GenBank/DDBJ databases">
        <authorList>
            <person name="Podell S."/>
        </authorList>
    </citation>
    <scope>NUCLEOTIDE SEQUENCE</scope>
    <source>
        <strain evidence="3">Hildebrandi</strain>
    </source>
</reference>
<name>A0A9K3LIM5_9STRA</name>
<organism evidence="3 4">
    <name type="scientific">Nitzschia inconspicua</name>
    <dbReference type="NCBI Taxonomy" id="303405"/>
    <lineage>
        <taxon>Eukaryota</taxon>
        <taxon>Sar</taxon>
        <taxon>Stramenopiles</taxon>
        <taxon>Ochrophyta</taxon>
        <taxon>Bacillariophyta</taxon>
        <taxon>Bacillariophyceae</taxon>
        <taxon>Bacillariophycidae</taxon>
        <taxon>Bacillariales</taxon>
        <taxon>Bacillariaceae</taxon>
        <taxon>Nitzschia</taxon>
    </lineage>
</organism>
<dbReference type="OrthoDB" id="42192at2759"/>
<dbReference type="EMBL" id="JAGRRH010000010">
    <property type="protein sequence ID" value="KAG7362822.1"/>
    <property type="molecule type" value="Genomic_DNA"/>
</dbReference>
<accession>A0A9K3LIM5</accession>
<dbReference type="AlphaFoldDB" id="A0A9K3LIM5"/>
<feature type="transmembrane region" description="Helical" evidence="1">
    <location>
        <begin position="247"/>
        <end position="267"/>
    </location>
</feature>
<feature type="domain" description="PH" evidence="2">
    <location>
        <begin position="660"/>
        <end position="759"/>
    </location>
</feature>
<sequence length="807" mass="91733">MPLPVAAAARAAGAAGNVTATALGLSMGKSDMDLTRDLFKLQMRQAKRLWTADWAEASVRHGESIMQSAQQHAEAQAMAMASYYQAEKLASQSIKLTRDQDSRSYEMAWRSEVRESLRDELGNQYNRFNIVMLCDTVCLGCVFSLVAEGTLPEDTDQLMINLYVAALGVSITLFSVSLWLAVIVVRRLHEHTAAVLERKLFFQSEDLQKRWQYQLQYNLPTGPNEMYLMHQAYEKWLQRYLHPIGSASIHMMTLGVVAMFCTAGLLTHNRYAVEYNSTTAGYIFWSMVIVTSLTVLCTKFAEDRKERRKQGVYDISWQDRATAEDSGPFAKITRAAKELFTGKAVELADTERMEYLLKEEEEQRNFCNKTESLHSRVGRLRKESIKRAKIRTEILQLLTTAAEELDALPEELTSRLNKLLHDIDEADRKTADLVTIHEEMDTTLKIRGSSRSGWSRLPLDASPQSPISPHPTDAQRIPVSLGALRRKLGEASLSTLIRIKNLSNEPLRLKSGVQLKEGKYVKSLNTIDENNHSVCYHLYPSTEIPPRSEIVIAARNTGGWIPTSNVDGEVVYTNKDESWFFRIKFANHLLLSSRNCHVKAIHVESEQGHDYEEDLLDDKFWSIEKKELDIKANNEVQVVINAVNGKPGRRALKSHRESQRSIKSGFLYKNNSFGLKLQWYQTWVELSPSFISYAESPSSMNATKISFQDIISVDPSSDIVKKNVFEVRTKNGDGHVHKFSAASAEERQEWIQIINQVRSNWMSEYQNILNLSHQNSMTNSDTTRQSVFEDGFECVHEDTGRYSVLQM</sequence>
<evidence type="ECO:0000313" key="4">
    <source>
        <dbReference type="Proteomes" id="UP000693970"/>
    </source>
</evidence>
<feature type="transmembrane region" description="Helical" evidence="1">
    <location>
        <begin position="128"/>
        <end position="147"/>
    </location>
</feature>
<keyword evidence="1" id="KW-0472">Membrane</keyword>
<reference evidence="3" key="1">
    <citation type="journal article" date="2021" name="Sci. Rep.">
        <title>Diploid genomic architecture of Nitzschia inconspicua, an elite biomass production diatom.</title>
        <authorList>
            <person name="Oliver A."/>
            <person name="Podell S."/>
            <person name="Pinowska A."/>
            <person name="Traller J.C."/>
            <person name="Smith S.R."/>
            <person name="McClure R."/>
            <person name="Beliaev A."/>
            <person name="Bohutskyi P."/>
            <person name="Hill E.A."/>
            <person name="Rabines A."/>
            <person name="Zheng H."/>
            <person name="Allen L.Z."/>
            <person name="Kuo A."/>
            <person name="Grigoriev I.V."/>
            <person name="Allen A.E."/>
            <person name="Hazlebeck D."/>
            <person name="Allen E.E."/>
        </authorList>
    </citation>
    <scope>NUCLEOTIDE SEQUENCE</scope>
    <source>
        <strain evidence="3">Hildebrandi</strain>
    </source>
</reference>
<feature type="transmembrane region" description="Helical" evidence="1">
    <location>
        <begin position="279"/>
        <end position="301"/>
    </location>
</feature>
<dbReference type="Pfam" id="PF00169">
    <property type="entry name" value="PH"/>
    <property type="match status" value="1"/>
</dbReference>
<dbReference type="PROSITE" id="PS50003">
    <property type="entry name" value="PH_DOMAIN"/>
    <property type="match status" value="1"/>
</dbReference>
<feature type="transmembrane region" description="Helical" evidence="1">
    <location>
        <begin position="159"/>
        <end position="185"/>
    </location>
</feature>
<evidence type="ECO:0000256" key="1">
    <source>
        <dbReference type="SAM" id="Phobius"/>
    </source>
</evidence>